<dbReference type="eggNOG" id="KOG1681">
    <property type="taxonomic scope" value="Eukaryota"/>
</dbReference>
<evidence type="ECO:0000256" key="6">
    <source>
        <dbReference type="SAM" id="MobiDB-lite"/>
    </source>
</evidence>
<dbReference type="Gene3D" id="3.90.226.10">
    <property type="entry name" value="2-enoyl-CoA Hydratase, Chain A, domain 1"/>
    <property type="match status" value="1"/>
</dbReference>
<evidence type="ECO:0000313" key="7">
    <source>
        <dbReference type="EMBL" id="CBZ55063.1"/>
    </source>
</evidence>
<dbReference type="GeneID" id="13446778"/>
<dbReference type="CDD" id="cd06558">
    <property type="entry name" value="crotonase-like"/>
    <property type="match status" value="1"/>
</dbReference>
<name>F0VMW7_NEOCL</name>
<evidence type="ECO:0000313" key="8">
    <source>
        <dbReference type="EMBL" id="CEL69787.1"/>
    </source>
</evidence>
<dbReference type="GO" id="GO:0006635">
    <property type="term" value="P:fatty acid beta-oxidation"/>
    <property type="evidence" value="ECO:0007669"/>
    <property type="project" value="UniProtKB-UniPathway"/>
</dbReference>
<reference evidence="7" key="2">
    <citation type="submission" date="2011-03" db="EMBL/GenBank/DDBJ databases">
        <title>Comparative genomics and transcriptomics of Neospora caninum and Toxoplasma gondii.</title>
        <authorList>
            <person name="Reid A.J."/>
            <person name="Sohal A."/>
            <person name="Harris D."/>
            <person name="Quail M."/>
            <person name="Sanders M."/>
            <person name="Berriman M."/>
            <person name="Wastling J.M."/>
            <person name="Pain A."/>
        </authorList>
    </citation>
    <scope>NUCLEOTIDE SEQUENCE</scope>
    <source>
        <strain evidence="7">Liverpool</strain>
    </source>
</reference>
<dbReference type="AlphaFoldDB" id="F0VMW7"/>
<dbReference type="PANTHER" id="PTHR43149">
    <property type="entry name" value="ENOYL-COA HYDRATASE"/>
    <property type="match status" value="1"/>
</dbReference>
<comment type="pathway">
    <text evidence="1">Lipid metabolism; fatty acid beta-oxidation.</text>
</comment>
<keyword evidence="7" id="KW-0456">Lyase</keyword>
<dbReference type="VEuPathDB" id="ToxoDB:NCLIV_054880"/>
<dbReference type="UniPathway" id="UPA00659"/>
<protein>
    <submittedName>
        <fullName evidence="8">Short chain enoyl-CoA hydratase, related</fullName>
        <ecNumber evidence="7 8">4.2.1.17</ecNumber>
    </submittedName>
    <submittedName>
        <fullName evidence="7">Short chain enoyl-CoA hydratase,related</fullName>
    </submittedName>
</protein>
<organism evidence="7 9">
    <name type="scientific">Neospora caninum (strain Liverpool)</name>
    <dbReference type="NCBI Taxonomy" id="572307"/>
    <lineage>
        <taxon>Eukaryota</taxon>
        <taxon>Sar</taxon>
        <taxon>Alveolata</taxon>
        <taxon>Apicomplexa</taxon>
        <taxon>Conoidasida</taxon>
        <taxon>Coccidia</taxon>
        <taxon>Eucoccidiorida</taxon>
        <taxon>Eimeriorina</taxon>
        <taxon>Sarcocystidae</taxon>
        <taxon>Neospora</taxon>
    </lineage>
</organism>
<keyword evidence="3" id="KW-0276">Fatty acid metabolism</keyword>
<evidence type="ECO:0000256" key="4">
    <source>
        <dbReference type="ARBA" id="ARBA00023098"/>
    </source>
</evidence>
<dbReference type="EC" id="4.2.1.17" evidence="7 8"/>
<accession>F0VMW7</accession>
<dbReference type="GO" id="GO:0004300">
    <property type="term" value="F:enoyl-CoA hydratase activity"/>
    <property type="evidence" value="ECO:0007669"/>
    <property type="project" value="UniProtKB-EC"/>
</dbReference>
<reference evidence="8" key="4">
    <citation type="journal article" date="2015" name="PLoS ONE">
        <title>Comprehensive Evaluation of Toxoplasma gondii VEG and Neospora caninum LIV Genomes with Tachyzoite Stage Transcriptome and Proteome Defines Novel Transcript Features.</title>
        <authorList>
            <person name="Ramaprasad A."/>
            <person name="Mourier T."/>
            <person name="Naeem R."/>
            <person name="Malas T.B."/>
            <person name="Moussa E."/>
            <person name="Panigrahi A."/>
            <person name="Vermont S.J."/>
            <person name="Otto T.D."/>
            <person name="Wastling J."/>
            <person name="Pain A."/>
        </authorList>
    </citation>
    <scope>NUCLEOTIDE SEQUENCE</scope>
    <source>
        <strain evidence="8">Liverpool</strain>
    </source>
</reference>
<dbReference type="GO" id="GO:0005739">
    <property type="term" value="C:mitochondrion"/>
    <property type="evidence" value="ECO:0007669"/>
    <property type="project" value="TreeGrafter"/>
</dbReference>
<proteinExistence type="inferred from homology"/>
<dbReference type="InterPro" id="IPR014748">
    <property type="entry name" value="Enoyl-CoA_hydra_C"/>
</dbReference>
<dbReference type="OrthoDB" id="14970at2759"/>
<evidence type="ECO:0000256" key="5">
    <source>
        <dbReference type="ARBA" id="ARBA00023235"/>
    </source>
</evidence>
<dbReference type="InterPro" id="IPR001753">
    <property type="entry name" value="Enoyl-CoA_hydra/iso"/>
</dbReference>
<dbReference type="EMBL" id="FR823392">
    <property type="protein sequence ID" value="CBZ55063.1"/>
    <property type="molecule type" value="Genomic_DNA"/>
</dbReference>
<dbReference type="SUPFAM" id="SSF52096">
    <property type="entry name" value="ClpP/crotonase"/>
    <property type="match status" value="1"/>
</dbReference>
<keyword evidence="9" id="KW-1185">Reference proteome</keyword>
<dbReference type="InParanoid" id="F0VMW7"/>
<dbReference type="Pfam" id="PF00378">
    <property type="entry name" value="ECH_1"/>
    <property type="match status" value="2"/>
</dbReference>
<keyword evidence="5" id="KW-0413">Isomerase</keyword>
<dbReference type="InterPro" id="IPR045002">
    <property type="entry name" value="Ech1-like"/>
</dbReference>
<evidence type="ECO:0000256" key="3">
    <source>
        <dbReference type="ARBA" id="ARBA00022832"/>
    </source>
</evidence>
<dbReference type="Gene3D" id="1.10.12.10">
    <property type="entry name" value="Lyase 2-enoyl-coa Hydratase, Chain A, domain 2"/>
    <property type="match status" value="1"/>
</dbReference>
<comment type="similarity">
    <text evidence="2">Belongs to the enoyl-CoA hydratase/isomerase family.</text>
</comment>
<evidence type="ECO:0000256" key="1">
    <source>
        <dbReference type="ARBA" id="ARBA00005005"/>
    </source>
</evidence>
<dbReference type="Proteomes" id="UP000007494">
    <property type="component" value="Chromosome XI"/>
</dbReference>
<dbReference type="OMA" id="QYVAHVE"/>
<feature type="region of interest" description="Disordered" evidence="6">
    <location>
        <begin position="99"/>
        <end position="132"/>
    </location>
</feature>
<sequence>MEKRLASFRTLKVDRLAFSDGSPAGAPKLSFVYEVCLNRPQQRNAFDHEFWTELRECFDLLDRLSSCRCVIITAAGSVFTAGIDLAFAGQIISSPVLPRRTSASPVENPEQPSKARLAVDSPISGEDPDATDPDCARKAAHLRRYVTALQDCFSAVEECSKPVIACVGGPCVGAGVDLVCSCDIRVASEEAWFSVKEVDLGLAADVGTLQRLPRIVGNDAWAREICFTGRRVGAEEARREGLLSALFESREEMRQKAIALAREIAGKSPVAVAGIKFALNFSTRRTVREELRVQAIWNGAMLQTHDIPTAMAQAALGRGAQREAPANGEVFACL</sequence>
<dbReference type="InterPro" id="IPR029045">
    <property type="entry name" value="ClpP/crotonase-like_dom_sf"/>
</dbReference>
<dbReference type="EMBL" id="LN714486">
    <property type="protein sequence ID" value="CEL69787.1"/>
    <property type="molecule type" value="Genomic_DNA"/>
</dbReference>
<evidence type="ECO:0000313" key="9">
    <source>
        <dbReference type="Proteomes" id="UP000007494"/>
    </source>
</evidence>
<dbReference type="PANTHER" id="PTHR43149:SF1">
    <property type="entry name" value="DELTA(3,5)-DELTA(2,4)-DIENOYL-COA ISOMERASE, MITOCHONDRIAL"/>
    <property type="match status" value="1"/>
</dbReference>
<dbReference type="GO" id="GO:0051750">
    <property type="term" value="F:delta(3,5)-delta(2,4)-dienoyl-CoA isomerase activity"/>
    <property type="evidence" value="ECO:0007669"/>
    <property type="project" value="TreeGrafter"/>
</dbReference>
<reference evidence="9" key="3">
    <citation type="journal article" date="2012" name="PLoS Pathog.">
        <title>Comparative genomics of the apicomplexan parasites Toxoplasma gondii and Neospora caninum: Coccidia differing in host range and transmission strategy.</title>
        <authorList>
            <person name="Reid A.J."/>
            <person name="Vermont S.J."/>
            <person name="Cotton J.A."/>
            <person name="Harris D."/>
            <person name="Hill-Cawthorne G.A."/>
            <person name="Konen-Waisman S."/>
            <person name="Latham S.M."/>
            <person name="Mourier T."/>
            <person name="Norton R."/>
            <person name="Quail M.A."/>
            <person name="Sanders M."/>
            <person name="Shanmugam D."/>
            <person name="Sohal A."/>
            <person name="Wasmuth J.D."/>
            <person name="Brunk B."/>
            <person name="Grigg M.E."/>
            <person name="Howard J.C."/>
            <person name="Parkinson J."/>
            <person name="Roos D.S."/>
            <person name="Trees A.J."/>
            <person name="Berriman M."/>
            <person name="Pain A."/>
            <person name="Wastling J.M."/>
        </authorList>
    </citation>
    <scope>NUCLEOTIDE SEQUENCE [LARGE SCALE GENOMIC DNA]</scope>
    <source>
        <strain evidence="9">Liverpool</strain>
    </source>
</reference>
<reference evidence="7" key="1">
    <citation type="submission" date="2011-02" db="EMBL/GenBank/DDBJ databases">
        <authorList>
            <person name="Aslett M."/>
        </authorList>
    </citation>
    <scope>NUCLEOTIDE SEQUENCE</scope>
    <source>
        <strain evidence="7">Liverpool</strain>
    </source>
</reference>
<gene>
    <name evidence="8" type="ORF">BN1204_054880</name>
    <name evidence="7" type="ORF">NCLIV_054880</name>
</gene>
<dbReference type="RefSeq" id="XP_003885091.1">
    <property type="nucleotide sequence ID" value="XM_003885042.1"/>
</dbReference>
<evidence type="ECO:0000256" key="2">
    <source>
        <dbReference type="ARBA" id="ARBA00005254"/>
    </source>
</evidence>
<keyword evidence="4" id="KW-0443">Lipid metabolism</keyword>